<dbReference type="Pfam" id="PF19054">
    <property type="entry name" value="DUF5753"/>
    <property type="match status" value="1"/>
</dbReference>
<dbReference type="Pfam" id="PF13560">
    <property type="entry name" value="HTH_31"/>
    <property type="match status" value="1"/>
</dbReference>
<organism evidence="2 3">
    <name type="scientific">Nocardia vermiculata</name>
    <dbReference type="NCBI Taxonomy" id="257274"/>
    <lineage>
        <taxon>Bacteria</taxon>
        <taxon>Bacillati</taxon>
        <taxon>Actinomycetota</taxon>
        <taxon>Actinomycetes</taxon>
        <taxon>Mycobacteriales</taxon>
        <taxon>Nocardiaceae</taxon>
        <taxon>Nocardia</taxon>
    </lineage>
</organism>
<dbReference type="CDD" id="cd00093">
    <property type="entry name" value="HTH_XRE"/>
    <property type="match status" value="1"/>
</dbReference>
<accession>A0A846Y2G0</accession>
<sequence length="284" mass="31715">MLEGRSDPAALRFLIGHDLRVTRERAGLKQADAARVLGCNQPKINYLETGKTQQKPDETTALLRAYGADAVHVDRIATLAGRADRSTWWAPFSDVLPDWFRTFVGLEGLASEQFVYRSKTIPGQMQTAEYATTLLEGSLQIAAMDVPQSVRSRMARQRLADDDHPLTFRAVIEESVLDRPVGGPRIMRDQLQHLLDLTQRDNVALHVMPIRVAVHDGLDDEFTLLDFDAAQGIGYLEHAAGALYIQDQEQVRLYKMMADRLRAAALSTSESSDMIASRIARLKD</sequence>
<evidence type="ECO:0000313" key="3">
    <source>
        <dbReference type="Proteomes" id="UP000565711"/>
    </source>
</evidence>
<gene>
    <name evidence="2" type="ORF">HGA08_26165</name>
</gene>
<dbReference type="PROSITE" id="PS50943">
    <property type="entry name" value="HTH_CROC1"/>
    <property type="match status" value="1"/>
</dbReference>
<dbReference type="SMART" id="SM00530">
    <property type="entry name" value="HTH_XRE"/>
    <property type="match status" value="1"/>
</dbReference>
<feature type="domain" description="HTH cro/C1-type" evidence="1">
    <location>
        <begin position="19"/>
        <end position="73"/>
    </location>
</feature>
<dbReference type="Gene3D" id="1.10.260.40">
    <property type="entry name" value="lambda repressor-like DNA-binding domains"/>
    <property type="match status" value="1"/>
</dbReference>
<comment type="caution">
    <text evidence="2">The sequence shown here is derived from an EMBL/GenBank/DDBJ whole genome shotgun (WGS) entry which is preliminary data.</text>
</comment>
<dbReference type="InterPro" id="IPR001387">
    <property type="entry name" value="Cro/C1-type_HTH"/>
</dbReference>
<evidence type="ECO:0000259" key="1">
    <source>
        <dbReference type="PROSITE" id="PS50943"/>
    </source>
</evidence>
<dbReference type="EMBL" id="JAAXOP010000019">
    <property type="protein sequence ID" value="NKY53686.1"/>
    <property type="molecule type" value="Genomic_DNA"/>
</dbReference>
<dbReference type="GO" id="GO:0003677">
    <property type="term" value="F:DNA binding"/>
    <property type="evidence" value="ECO:0007669"/>
    <property type="project" value="InterPro"/>
</dbReference>
<protein>
    <submittedName>
        <fullName evidence="2">Helix-turn-helix domain-containing protein</fullName>
    </submittedName>
</protein>
<dbReference type="RefSeq" id="WP_067877427.1">
    <property type="nucleotide sequence ID" value="NZ_JAAXOP010000019.1"/>
</dbReference>
<dbReference type="AlphaFoldDB" id="A0A846Y2G0"/>
<evidence type="ECO:0000313" key="2">
    <source>
        <dbReference type="EMBL" id="NKY53686.1"/>
    </source>
</evidence>
<reference evidence="2 3" key="1">
    <citation type="submission" date="2020-04" db="EMBL/GenBank/DDBJ databases">
        <title>MicrobeNet Type strains.</title>
        <authorList>
            <person name="Nicholson A.C."/>
        </authorList>
    </citation>
    <scope>NUCLEOTIDE SEQUENCE [LARGE SCALE GENOMIC DNA]</scope>
    <source>
        <strain evidence="2 3">JCM 12354</strain>
    </source>
</reference>
<dbReference type="SUPFAM" id="SSF47413">
    <property type="entry name" value="lambda repressor-like DNA-binding domains"/>
    <property type="match status" value="1"/>
</dbReference>
<dbReference type="InterPro" id="IPR010982">
    <property type="entry name" value="Lambda_DNA-bd_dom_sf"/>
</dbReference>
<proteinExistence type="predicted"/>
<dbReference type="InterPro" id="IPR043917">
    <property type="entry name" value="DUF5753"/>
</dbReference>
<dbReference type="Proteomes" id="UP000565711">
    <property type="component" value="Unassembled WGS sequence"/>
</dbReference>
<keyword evidence="3" id="KW-1185">Reference proteome</keyword>
<name>A0A846Y2G0_9NOCA</name>